<comment type="caution">
    <text evidence="1">The sequence shown here is derived from an EMBL/GenBank/DDBJ whole genome shotgun (WGS) entry which is preliminary data.</text>
</comment>
<dbReference type="Proteomes" id="UP001606099">
    <property type="component" value="Unassembled WGS sequence"/>
</dbReference>
<evidence type="ECO:0000313" key="1">
    <source>
        <dbReference type="EMBL" id="MFG6449502.1"/>
    </source>
</evidence>
<reference evidence="1 2" key="1">
    <citation type="submission" date="2024-08" db="EMBL/GenBank/DDBJ databases">
        <authorList>
            <person name="Lu H."/>
        </authorList>
    </citation>
    <scope>NUCLEOTIDE SEQUENCE [LARGE SCALE GENOMIC DNA]</scope>
    <source>
        <strain evidence="1 2">BYS180W</strain>
    </source>
</reference>
<dbReference type="RefSeq" id="WP_394462744.1">
    <property type="nucleotide sequence ID" value="NZ_JBIGHZ010000005.1"/>
</dbReference>
<evidence type="ECO:0000313" key="2">
    <source>
        <dbReference type="Proteomes" id="UP001606099"/>
    </source>
</evidence>
<dbReference type="SUPFAM" id="SSF140804">
    <property type="entry name" value="YidB-like"/>
    <property type="match status" value="1"/>
</dbReference>
<protein>
    <submittedName>
        <fullName evidence="1">YidB family protein</fullName>
    </submittedName>
</protein>
<keyword evidence="2" id="KW-1185">Reference proteome</keyword>
<dbReference type="InterPro" id="IPR045372">
    <property type="entry name" value="YidB"/>
</dbReference>
<accession>A0ABW7FYY0</accession>
<sequence length="131" mass="12920">MGLFDAIAGQVLGSIAGNGQGSGLMEAVSGLLANHPGGLQGLVSAFEQQGLGGVVSSWIGTGQNLPISAEQIQSVLGSGQIQSLAQSLGFSAQDVSGQLAQLLPQVIDQITPNGALPEGGALEGLLGMLKG</sequence>
<dbReference type="EMBL" id="JBIGHZ010000005">
    <property type="protein sequence ID" value="MFG6449502.1"/>
    <property type="molecule type" value="Genomic_DNA"/>
</dbReference>
<dbReference type="InterPro" id="IPR027405">
    <property type="entry name" value="YidB-like"/>
</dbReference>
<dbReference type="Gene3D" id="1.10.10.690">
    <property type="entry name" value="YidB-like"/>
    <property type="match status" value="1"/>
</dbReference>
<name>A0ABW7FYY0_9BURK</name>
<dbReference type="Pfam" id="PF20159">
    <property type="entry name" value="YidB"/>
    <property type="match status" value="1"/>
</dbReference>
<gene>
    <name evidence="1" type="ORF">ACG0Z6_14840</name>
</gene>
<organism evidence="1 2">
    <name type="scientific">Roseateles rivi</name>
    <dbReference type="NCBI Taxonomy" id="3299028"/>
    <lineage>
        <taxon>Bacteria</taxon>
        <taxon>Pseudomonadati</taxon>
        <taxon>Pseudomonadota</taxon>
        <taxon>Betaproteobacteria</taxon>
        <taxon>Burkholderiales</taxon>
        <taxon>Sphaerotilaceae</taxon>
        <taxon>Roseateles</taxon>
    </lineage>
</organism>
<proteinExistence type="predicted"/>